<dbReference type="EC" id="2.4.-.-" evidence="2"/>
<feature type="domain" description="Glycosyltransferase 2-like" evidence="1">
    <location>
        <begin position="12"/>
        <end position="175"/>
    </location>
</feature>
<evidence type="ECO:0000259" key="1">
    <source>
        <dbReference type="Pfam" id="PF00535"/>
    </source>
</evidence>
<dbReference type="Pfam" id="PF00535">
    <property type="entry name" value="Glycos_transf_2"/>
    <property type="match status" value="1"/>
</dbReference>
<keyword evidence="3" id="KW-1185">Reference proteome</keyword>
<dbReference type="GO" id="GO:0016757">
    <property type="term" value="F:glycosyltransferase activity"/>
    <property type="evidence" value="ECO:0007669"/>
    <property type="project" value="UniProtKB-KW"/>
</dbReference>
<dbReference type="InterPro" id="IPR001173">
    <property type="entry name" value="Glyco_trans_2-like"/>
</dbReference>
<dbReference type="EMBL" id="RKLR01000006">
    <property type="protein sequence ID" value="MBX0324345.1"/>
    <property type="molecule type" value="Genomic_DNA"/>
</dbReference>
<dbReference type="SUPFAM" id="SSF53448">
    <property type="entry name" value="Nucleotide-diphospho-sugar transferases"/>
    <property type="match status" value="1"/>
</dbReference>
<dbReference type="InterPro" id="IPR050834">
    <property type="entry name" value="Glycosyltransf_2"/>
</dbReference>
<dbReference type="RefSeq" id="WP_220619302.1">
    <property type="nucleotide sequence ID" value="NZ_RKLR01000006.1"/>
</dbReference>
<sequence>MASESARSPDISVVIPVYEDPSGVRRTLQSVTDQTASASTYEVIVVDNGSGDATPTVVREFERAAPDLVTLVVEDEVRGSYAARNAGIARAVGDVVAFVDADMTVERSWVEAVVETMTEDVDYVGFDVELVESTPNSVVDAYNRYTEFPVERYLTEDNFAPTCCLAVRREVFEAVGPFDDRLCSSGDAEFGKRVHEAGFDQQYEPSITMYHPTRSTRELLAKYVRIGRGLRQRERYHSELFDRRPLWHPKQLVPTVSPFQLHDSAREVQAESDRQVRLHELLVFYCLDHLIRVATFAGRMYEWLCDRETQAEVAPVEKTS</sequence>
<evidence type="ECO:0000313" key="3">
    <source>
        <dbReference type="Proteomes" id="UP001430377"/>
    </source>
</evidence>
<reference evidence="2 3" key="1">
    <citation type="submission" date="2021-06" db="EMBL/GenBank/DDBJ databases">
        <title>Halomicroarcula sp. a new haloarchaeum isolated from saline soil.</title>
        <authorList>
            <person name="Duran-Viseras A."/>
            <person name="Sanchez-Porro C."/>
            <person name="Ventosa A."/>
        </authorList>
    </citation>
    <scope>NUCLEOTIDE SEQUENCE [LARGE SCALE GENOMIC DNA]</scope>
    <source>
        <strain evidence="2 3">F13</strain>
    </source>
</reference>
<gene>
    <name evidence="2" type="ORF">EGH21_15045</name>
</gene>
<dbReference type="InterPro" id="IPR029044">
    <property type="entry name" value="Nucleotide-diphossugar_trans"/>
</dbReference>
<dbReference type="PANTHER" id="PTHR43685:SF2">
    <property type="entry name" value="GLYCOSYLTRANSFERASE 2-LIKE DOMAIN-CONTAINING PROTEIN"/>
    <property type="match status" value="1"/>
</dbReference>
<organism evidence="2 3">
    <name type="scientific">Haloarcula rubra</name>
    <dbReference type="NCBI Taxonomy" id="2487747"/>
    <lineage>
        <taxon>Archaea</taxon>
        <taxon>Methanobacteriati</taxon>
        <taxon>Methanobacteriota</taxon>
        <taxon>Stenosarchaea group</taxon>
        <taxon>Halobacteria</taxon>
        <taxon>Halobacteriales</taxon>
        <taxon>Haloarculaceae</taxon>
        <taxon>Haloarcula</taxon>
    </lineage>
</organism>
<protein>
    <submittedName>
        <fullName evidence="2">Glycosyltransferase</fullName>
        <ecNumber evidence="2">2.4.-.-</ecNumber>
    </submittedName>
</protein>
<keyword evidence="2" id="KW-0808">Transferase</keyword>
<dbReference type="PANTHER" id="PTHR43685">
    <property type="entry name" value="GLYCOSYLTRANSFERASE"/>
    <property type="match status" value="1"/>
</dbReference>
<name>A0AAW4PV18_9EURY</name>
<dbReference type="Gene3D" id="3.90.550.10">
    <property type="entry name" value="Spore Coat Polysaccharide Biosynthesis Protein SpsA, Chain A"/>
    <property type="match status" value="1"/>
</dbReference>
<dbReference type="AlphaFoldDB" id="A0AAW4PV18"/>
<accession>A0AAW4PV18</accession>
<keyword evidence="2" id="KW-0328">Glycosyltransferase</keyword>
<evidence type="ECO:0000313" key="2">
    <source>
        <dbReference type="EMBL" id="MBX0324345.1"/>
    </source>
</evidence>
<dbReference type="Proteomes" id="UP001430377">
    <property type="component" value="Unassembled WGS sequence"/>
</dbReference>
<comment type="caution">
    <text evidence="2">The sequence shown here is derived from an EMBL/GenBank/DDBJ whole genome shotgun (WGS) entry which is preliminary data.</text>
</comment>
<proteinExistence type="predicted"/>